<protein>
    <recommendedName>
        <fullName evidence="11">Biosynthetic peptidoglycan transglycosylase</fullName>
        <ecNumber evidence="11">2.4.99.28</ecNumber>
    </recommendedName>
    <alternativeName>
        <fullName evidence="11">Glycan polymerase</fullName>
    </alternativeName>
    <alternativeName>
        <fullName evidence="11">Peptidoglycan glycosyltransferase MtgA</fullName>
        <shortName evidence="11">PGT</shortName>
    </alternativeName>
</protein>
<keyword evidence="7 11" id="KW-0573">Peptidoglycan synthesis</keyword>
<keyword evidence="10 11" id="KW-0961">Cell wall biogenesis/degradation</keyword>
<evidence type="ECO:0000256" key="5">
    <source>
        <dbReference type="ARBA" id="ARBA00022692"/>
    </source>
</evidence>
<dbReference type="OrthoDB" id="9766909at2"/>
<dbReference type="RefSeq" id="WP_105247178.1">
    <property type="nucleotide sequence ID" value="NZ_PSZM01000041.1"/>
</dbReference>
<dbReference type="GO" id="GO:0009274">
    <property type="term" value="C:peptidoglycan-based cell wall"/>
    <property type="evidence" value="ECO:0007669"/>
    <property type="project" value="InterPro"/>
</dbReference>
<dbReference type="GO" id="GO:0009252">
    <property type="term" value="P:peptidoglycan biosynthetic process"/>
    <property type="evidence" value="ECO:0007669"/>
    <property type="project" value="UniProtKB-UniRule"/>
</dbReference>
<accession>A0A2S8A9Y9</accession>
<dbReference type="GO" id="GO:0016763">
    <property type="term" value="F:pentosyltransferase activity"/>
    <property type="evidence" value="ECO:0007669"/>
    <property type="project" value="InterPro"/>
</dbReference>
<evidence type="ECO:0000256" key="4">
    <source>
        <dbReference type="ARBA" id="ARBA00022679"/>
    </source>
</evidence>
<keyword evidence="14" id="KW-1185">Reference proteome</keyword>
<organism evidence="13 14">
    <name type="scientific">Apibacter adventoris</name>
    <dbReference type="NCBI Taxonomy" id="1679466"/>
    <lineage>
        <taxon>Bacteria</taxon>
        <taxon>Pseudomonadati</taxon>
        <taxon>Bacteroidota</taxon>
        <taxon>Flavobacteriia</taxon>
        <taxon>Flavobacteriales</taxon>
        <taxon>Weeksellaceae</taxon>
        <taxon>Apibacter</taxon>
    </lineage>
</organism>
<dbReference type="HAMAP" id="MF_00766">
    <property type="entry name" value="PGT_MtgA"/>
    <property type="match status" value="1"/>
</dbReference>
<gene>
    <name evidence="11" type="primary">mtgA</name>
    <name evidence="13" type="ORF">C4S77_08485</name>
</gene>
<dbReference type="InterPro" id="IPR001264">
    <property type="entry name" value="Glyco_trans_51"/>
</dbReference>
<comment type="pathway">
    <text evidence="11">Cell wall biogenesis; peptidoglycan biosynthesis.</text>
</comment>
<dbReference type="Proteomes" id="UP000238042">
    <property type="component" value="Unassembled WGS sequence"/>
</dbReference>
<comment type="similarity">
    <text evidence="11">Belongs to the glycosyltransferase 51 family.</text>
</comment>
<dbReference type="GO" id="GO:0008955">
    <property type="term" value="F:peptidoglycan glycosyltransferase activity"/>
    <property type="evidence" value="ECO:0007669"/>
    <property type="project" value="UniProtKB-UniRule"/>
</dbReference>
<evidence type="ECO:0000256" key="2">
    <source>
        <dbReference type="ARBA" id="ARBA00022519"/>
    </source>
</evidence>
<evidence type="ECO:0000256" key="7">
    <source>
        <dbReference type="ARBA" id="ARBA00022984"/>
    </source>
</evidence>
<keyword evidence="5 11" id="KW-0812">Transmembrane</keyword>
<dbReference type="UniPathway" id="UPA00219"/>
<evidence type="ECO:0000256" key="8">
    <source>
        <dbReference type="ARBA" id="ARBA00022989"/>
    </source>
</evidence>
<comment type="catalytic activity">
    <reaction evidence="11">
        <text>[GlcNAc-(1-&gt;4)-Mur2Ac(oyl-L-Ala-gamma-D-Glu-L-Lys-D-Ala-D-Ala)](n)-di-trans,octa-cis-undecaprenyl diphosphate + beta-D-GlcNAc-(1-&gt;4)-Mur2Ac(oyl-L-Ala-gamma-D-Glu-L-Lys-D-Ala-D-Ala)-di-trans,octa-cis-undecaprenyl diphosphate = [GlcNAc-(1-&gt;4)-Mur2Ac(oyl-L-Ala-gamma-D-Glu-L-Lys-D-Ala-D-Ala)](n+1)-di-trans,octa-cis-undecaprenyl diphosphate + di-trans,octa-cis-undecaprenyl diphosphate + H(+)</text>
        <dbReference type="Rhea" id="RHEA:23708"/>
        <dbReference type="Rhea" id="RHEA-COMP:9602"/>
        <dbReference type="Rhea" id="RHEA-COMP:9603"/>
        <dbReference type="ChEBI" id="CHEBI:15378"/>
        <dbReference type="ChEBI" id="CHEBI:58405"/>
        <dbReference type="ChEBI" id="CHEBI:60033"/>
        <dbReference type="ChEBI" id="CHEBI:78435"/>
        <dbReference type="EC" id="2.4.99.28"/>
    </reaction>
</comment>
<dbReference type="PANTHER" id="PTHR30400:SF0">
    <property type="entry name" value="BIOSYNTHETIC PEPTIDOGLYCAN TRANSGLYCOSYLASE"/>
    <property type="match status" value="1"/>
</dbReference>
<dbReference type="InterPro" id="IPR011812">
    <property type="entry name" value="Pep_trsgly"/>
</dbReference>
<dbReference type="GO" id="GO:0005886">
    <property type="term" value="C:plasma membrane"/>
    <property type="evidence" value="ECO:0007669"/>
    <property type="project" value="UniProtKB-SubCell"/>
</dbReference>
<dbReference type="GO" id="GO:0008360">
    <property type="term" value="P:regulation of cell shape"/>
    <property type="evidence" value="ECO:0007669"/>
    <property type="project" value="UniProtKB-KW"/>
</dbReference>
<feature type="domain" description="Glycosyl transferase family 51" evidence="12">
    <location>
        <begin position="45"/>
        <end position="211"/>
    </location>
</feature>
<keyword evidence="6 11" id="KW-0133">Cell shape</keyword>
<evidence type="ECO:0000313" key="13">
    <source>
        <dbReference type="EMBL" id="PQL91286.1"/>
    </source>
</evidence>
<dbReference type="PANTHER" id="PTHR30400">
    <property type="entry name" value="MONOFUNCTIONAL BIOSYNTHETIC PEPTIDOGLYCAN TRANSGLYCOSYLASE"/>
    <property type="match status" value="1"/>
</dbReference>
<reference evidence="13 14" key="1">
    <citation type="submission" date="2018-02" db="EMBL/GenBank/DDBJ databases">
        <title>Genome sequences of Apibacter spp., gut symbionts of Asian honey bees.</title>
        <authorList>
            <person name="Kwong W.K."/>
            <person name="Steele M.I."/>
            <person name="Moran N.A."/>
        </authorList>
    </citation>
    <scope>NUCLEOTIDE SEQUENCE [LARGE SCALE GENOMIC DNA]</scope>
    <source>
        <strain evidence="14">wkB301</strain>
    </source>
</reference>
<evidence type="ECO:0000256" key="6">
    <source>
        <dbReference type="ARBA" id="ARBA00022960"/>
    </source>
</evidence>
<keyword evidence="4 11" id="KW-0808">Transferase</keyword>
<evidence type="ECO:0000256" key="1">
    <source>
        <dbReference type="ARBA" id="ARBA00022475"/>
    </source>
</evidence>
<keyword evidence="2" id="KW-0997">Cell inner membrane</keyword>
<sequence>MKIFKWVKRIIIGLFLLSIVLTFTYKWIPVPFTELMLKRYFINGSKIEKKWIPINSISNSIQLAVVSSEDQNFIKHHGFDFKQIQKVLEDQQEGGRVRGASTISQQTAKNVFLWDGKNYIRKGLEAYFTCLIEWVWGKKRIMEVYLNVIEFGDGIYGIEAASQHYFGKSASNLTKAESATLAALLPNPRKYGKNINGRYIQKRKIWILKQMRNLGGTLIYP</sequence>
<dbReference type="Pfam" id="PF00912">
    <property type="entry name" value="Transgly"/>
    <property type="match status" value="1"/>
</dbReference>
<dbReference type="AlphaFoldDB" id="A0A2S8A9Y9"/>
<evidence type="ECO:0000256" key="11">
    <source>
        <dbReference type="HAMAP-Rule" id="MF_00766"/>
    </source>
</evidence>
<comment type="subcellular location">
    <subcellularLocation>
        <location evidence="11">Cell membrane</location>
        <topology evidence="11">Single-pass membrane protein</topology>
    </subcellularLocation>
</comment>
<dbReference type="EMBL" id="PSZM01000041">
    <property type="protein sequence ID" value="PQL91286.1"/>
    <property type="molecule type" value="Genomic_DNA"/>
</dbReference>
<evidence type="ECO:0000256" key="3">
    <source>
        <dbReference type="ARBA" id="ARBA00022676"/>
    </source>
</evidence>
<keyword evidence="3 11" id="KW-0328">Glycosyltransferase</keyword>
<proteinExistence type="inferred from homology"/>
<dbReference type="GO" id="GO:0071555">
    <property type="term" value="P:cell wall organization"/>
    <property type="evidence" value="ECO:0007669"/>
    <property type="project" value="UniProtKB-KW"/>
</dbReference>
<dbReference type="SUPFAM" id="SSF53955">
    <property type="entry name" value="Lysozyme-like"/>
    <property type="match status" value="1"/>
</dbReference>
<dbReference type="InterPro" id="IPR036950">
    <property type="entry name" value="PBP_transglycosylase"/>
</dbReference>
<evidence type="ECO:0000256" key="10">
    <source>
        <dbReference type="ARBA" id="ARBA00023316"/>
    </source>
</evidence>
<evidence type="ECO:0000313" key="14">
    <source>
        <dbReference type="Proteomes" id="UP000238042"/>
    </source>
</evidence>
<name>A0A2S8A9Y9_9FLAO</name>
<dbReference type="Gene3D" id="1.10.3810.10">
    <property type="entry name" value="Biosynthetic peptidoglycan transglycosylase-like"/>
    <property type="match status" value="1"/>
</dbReference>
<dbReference type="InterPro" id="IPR023346">
    <property type="entry name" value="Lysozyme-like_dom_sf"/>
</dbReference>
<comment type="function">
    <text evidence="11">Peptidoglycan polymerase that catalyzes glycan chain elongation from lipid-linked precursors.</text>
</comment>
<keyword evidence="8 11" id="KW-1133">Transmembrane helix</keyword>
<evidence type="ECO:0000256" key="9">
    <source>
        <dbReference type="ARBA" id="ARBA00023136"/>
    </source>
</evidence>
<comment type="caution">
    <text evidence="13">The sequence shown here is derived from an EMBL/GenBank/DDBJ whole genome shotgun (WGS) entry which is preliminary data.</text>
</comment>
<dbReference type="EC" id="2.4.99.28" evidence="11"/>
<dbReference type="NCBIfam" id="TIGR02070">
    <property type="entry name" value="mono_pep_trsgly"/>
    <property type="match status" value="1"/>
</dbReference>
<evidence type="ECO:0000259" key="12">
    <source>
        <dbReference type="Pfam" id="PF00912"/>
    </source>
</evidence>
<keyword evidence="9 11" id="KW-0472">Membrane</keyword>
<keyword evidence="1 11" id="KW-1003">Cell membrane</keyword>